<keyword evidence="4 8" id="KW-0732">Signal</keyword>
<dbReference type="GO" id="GO:0005615">
    <property type="term" value="C:extracellular space"/>
    <property type="evidence" value="ECO:0007669"/>
    <property type="project" value="TreeGrafter"/>
</dbReference>
<keyword evidence="5" id="KW-0325">Glycoprotein</keyword>
<dbReference type="SUPFAM" id="SSF47565">
    <property type="entry name" value="Insect pheromone/odorant-binding proteins"/>
    <property type="match status" value="1"/>
</dbReference>
<dbReference type="Pfam" id="PF01395">
    <property type="entry name" value="PBP_GOBP"/>
    <property type="match status" value="1"/>
</dbReference>
<dbReference type="SMART" id="SM00708">
    <property type="entry name" value="PhBP"/>
    <property type="match status" value="1"/>
</dbReference>
<evidence type="ECO:0000256" key="2">
    <source>
        <dbReference type="ARBA" id="ARBA00008098"/>
    </source>
</evidence>
<organism evidence="9">
    <name type="scientific">Xylotrechus quadripes</name>
    <dbReference type="NCBI Taxonomy" id="554073"/>
    <lineage>
        <taxon>Eukaryota</taxon>
        <taxon>Metazoa</taxon>
        <taxon>Ecdysozoa</taxon>
        <taxon>Arthropoda</taxon>
        <taxon>Hexapoda</taxon>
        <taxon>Insecta</taxon>
        <taxon>Pterygota</taxon>
        <taxon>Neoptera</taxon>
        <taxon>Endopterygota</taxon>
        <taxon>Coleoptera</taxon>
        <taxon>Polyphaga</taxon>
        <taxon>Cucujiformia</taxon>
        <taxon>Chrysomeloidea</taxon>
        <taxon>Cerambycidae</taxon>
        <taxon>Cerambycinae</taxon>
        <taxon>Clytini</taxon>
        <taxon>Xylotrechus</taxon>
    </lineage>
</organism>
<dbReference type="InterPro" id="IPR036728">
    <property type="entry name" value="PBP_GOBP_sf"/>
</dbReference>
<feature type="chain" id="PRO_5016964089" evidence="8">
    <location>
        <begin position="20"/>
        <end position="179"/>
    </location>
</feature>
<sequence>MKVVATVAVIVVFSVATSGQNYSDEERKRILKNREDCVAETKVDPELIDRADKGDFVDDDKLKCFTKCFYQKAGFVTETGDLLIETIKAKIPSNIDKEKALEIIEKCKQKGKDACETVYLVHKCYFEHTHIPEPEKQPEIKSEPAAPEGAATNVVNEKENVKEDKNANKTENQGEAKKL</sequence>
<evidence type="ECO:0000256" key="3">
    <source>
        <dbReference type="ARBA" id="ARBA00022525"/>
    </source>
</evidence>
<comment type="subcellular location">
    <subcellularLocation>
        <location evidence="1">Secreted</location>
    </subcellularLocation>
</comment>
<feature type="region of interest" description="Disordered" evidence="7">
    <location>
        <begin position="133"/>
        <end position="179"/>
    </location>
</feature>
<dbReference type="CDD" id="cd23992">
    <property type="entry name" value="PBP_GOBP"/>
    <property type="match status" value="1"/>
</dbReference>
<dbReference type="InterPro" id="IPR006170">
    <property type="entry name" value="PBP/GOBP"/>
</dbReference>
<comment type="similarity">
    <text evidence="2">Belongs to the PBP/GOBP family.</text>
</comment>
<dbReference type="GO" id="GO:0005549">
    <property type="term" value="F:odorant binding"/>
    <property type="evidence" value="ECO:0007669"/>
    <property type="project" value="InterPro"/>
</dbReference>
<reference evidence="9" key="1">
    <citation type="submission" date="2018-02" db="EMBL/GenBank/DDBJ databases">
        <title>Candidate odorant binding protein genes of Xylotrechus quadripes.</title>
        <authorList>
            <person name="Ji S.-S."/>
            <person name="Liu N.-Y."/>
        </authorList>
    </citation>
    <scope>NUCLEOTIDE SEQUENCE</scope>
</reference>
<dbReference type="AlphaFoldDB" id="A0A346HGP6"/>
<feature type="compositionally biased region" description="Basic and acidic residues" evidence="7">
    <location>
        <begin position="133"/>
        <end position="142"/>
    </location>
</feature>
<keyword evidence="3" id="KW-0964">Secreted</keyword>
<gene>
    <name evidence="9" type="primary">OBP24</name>
</gene>
<feature type="compositionally biased region" description="Basic and acidic residues" evidence="7">
    <location>
        <begin position="156"/>
        <end position="179"/>
    </location>
</feature>
<evidence type="ECO:0000313" key="9">
    <source>
        <dbReference type="EMBL" id="AXO78402.1"/>
    </source>
</evidence>
<dbReference type="GO" id="GO:0007608">
    <property type="term" value="P:sensory perception of smell"/>
    <property type="evidence" value="ECO:0007669"/>
    <property type="project" value="TreeGrafter"/>
</dbReference>
<evidence type="ECO:0000256" key="1">
    <source>
        <dbReference type="ARBA" id="ARBA00004613"/>
    </source>
</evidence>
<accession>A0A346HGP6</accession>
<name>A0A346HGP6_9CUCU</name>
<protein>
    <submittedName>
        <fullName evidence="9">Odorant binding protein 24</fullName>
    </submittedName>
</protein>
<comment type="function">
    <text evidence="6">May be a carrier protein for lipids.</text>
</comment>
<dbReference type="EMBL" id="MG923340">
    <property type="protein sequence ID" value="AXO78402.1"/>
    <property type="molecule type" value="mRNA"/>
</dbReference>
<feature type="signal peptide" evidence="8">
    <location>
        <begin position="1"/>
        <end position="19"/>
    </location>
</feature>
<proteinExistence type="evidence at transcript level"/>
<evidence type="ECO:0000256" key="7">
    <source>
        <dbReference type="SAM" id="MobiDB-lite"/>
    </source>
</evidence>
<evidence type="ECO:0000256" key="4">
    <source>
        <dbReference type="ARBA" id="ARBA00022729"/>
    </source>
</evidence>
<evidence type="ECO:0000256" key="8">
    <source>
        <dbReference type="SAM" id="SignalP"/>
    </source>
</evidence>
<dbReference type="PANTHER" id="PTHR11857">
    <property type="entry name" value="ODORANT BINDING PROTEIN-RELATED"/>
    <property type="match status" value="1"/>
</dbReference>
<evidence type="ECO:0000256" key="6">
    <source>
        <dbReference type="ARBA" id="ARBA00056866"/>
    </source>
</evidence>
<evidence type="ECO:0000256" key="5">
    <source>
        <dbReference type="ARBA" id="ARBA00023180"/>
    </source>
</evidence>
<dbReference type="FunFam" id="1.10.238.20:FF:000001">
    <property type="entry name" value="General odorant-binding protein lush"/>
    <property type="match status" value="1"/>
</dbReference>
<dbReference type="PANTHER" id="PTHR11857:SF43">
    <property type="entry name" value="GEO07291P1-RELATED"/>
    <property type="match status" value="1"/>
</dbReference>
<dbReference type="Gene3D" id="1.10.238.20">
    <property type="entry name" value="Pheromone/general odorant binding protein domain"/>
    <property type="match status" value="1"/>
</dbReference>